<dbReference type="STRING" id="861557.E3RY27"/>
<evidence type="ECO:0000313" key="3">
    <source>
        <dbReference type="Proteomes" id="UP000001067"/>
    </source>
</evidence>
<dbReference type="SUPFAM" id="SSF56112">
    <property type="entry name" value="Protein kinase-like (PK-like)"/>
    <property type="match status" value="1"/>
</dbReference>
<evidence type="ECO:0000313" key="2">
    <source>
        <dbReference type="EMBL" id="EFQ89372.1"/>
    </source>
</evidence>
<dbReference type="InterPro" id="IPR051678">
    <property type="entry name" value="AGP_Transferase"/>
</dbReference>
<dbReference type="OrthoDB" id="5598852at2759"/>
<keyword evidence="3" id="KW-1185">Reference proteome</keyword>
<dbReference type="AlphaFoldDB" id="E3RY27"/>
<dbReference type="Pfam" id="PF01636">
    <property type="entry name" value="APH"/>
    <property type="match status" value="1"/>
</dbReference>
<dbReference type="PANTHER" id="PTHR21310:SF59">
    <property type="entry name" value="AMINOGLYCOSIDE PHOSPHOTRANSFERASE DOMAIN-CONTAINING PROTEIN"/>
    <property type="match status" value="1"/>
</dbReference>
<proteinExistence type="predicted"/>
<dbReference type="HOGENOM" id="CLU_038193_2_0_1"/>
<dbReference type="Gene3D" id="3.90.1200.10">
    <property type="match status" value="1"/>
</dbReference>
<organism evidence="3">
    <name type="scientific">Pyrenophora teres f. teres (strain 0-1)</name>
    <name type="common">Barley net blotch fungus</name>
    <name type="synonym">Drechslera teres f. teres</name>
    <dbReference type="NCBI Taxonomy" id="861557"/>
    <lineage>
        <taxon>Eukaryota</taxon>
        <taxon>Fungi</taxon>
        <taxon>Dikarya</taxon>
        <taxon>Ascomycota</taxon>
        <taxon>Pezizomycotina</taxon>
        <taxon>Dothideomycetes</taxon>
        <taxon>Pleosporomycetidae</taxon>
        <taxon>Pleosporales</taxon>
        <taxon>Pleosporineae</taxon>
        <taxon>Pleosporaceae</taxon>
        <taxon>Pyrenophora</taxon>
    </lineage>
</organism>
<evidence type="ECO:0000259" key="1">
    <source>
        <dbReference type="Pfam" id="PF01636"/>
    </source>
</evidence>
<dbReference type="KEGG" id="pte:PTT_14383"/>
<dbReference type="PROSITE" id="PS51300">
    <property type="entry name" value="NIRD"/>
    <property type="match status" value="1"/>
</dbReference>
<dbReference type="EMBL" id="GL535784">
    <property type="protein sequence ID" value="EFQ89372.1"/>
    <property type="molecule type" value="Genomic_DNA"/>
</dbReference>
<reference evidence="2 3" key="1">
    <citation type="journal article" date="2010" name="Genome Biol.">
        <title>A first genome assembly of the barley fungal pathogen Pyrenophora teres f. teres.</title>
        <authorList>
            <person name="Ellwood S.R."/>
            <person name="Liu Z."/>
            <person name="Syme R.A."/>
            <person name="Lai Z."/>
            <person name="Hane J.K."/>
            <person name="Keiper F."/>
            <person name="Moffat C.S."/>
            <person name="Oliver R.P."/>
            <person name="Friesen T.L."/>
        </authorList>
    </citation>
    <scope>NUCLEOTIDE SEQUENCE [LARGE SCALE GENOMIC DNA]</scope>
    <source>
        <strain evidence="2 3">0-1</strain>
    </source>
</reference>
<dbReference type="InterPro" id="IPR002575">
    <property type="entry name" value="Aminoglycoside_PTrfase"/>
</dbReference>
<dbReference type="InterPro" id="IPR011009">
    <property type="entry name" value="Kinase-like_dom_sf"/>
</dbReference>
<gene>
    <name evidence="2" type="ORF">PTT_14383</name>
</gene>
<dbReference type="PANTHER" id="PTHR21310">
    <property type="entry name" value="AMINOGLYCOSIDE PHOSPHOTRANSFERASE-RELATED-RELATED"/>
    <property type="match status" value="1"/>
</dbReference>
<feature type="domain" description="Aminoglycoside phosphotransferase" evidence="1">
    <location>
        <begin position="117"/>
        <end position="270"/>
    </location>
</feature>
<dbReference type="Proteomes" id="UP000001067">
    <property type="component" value="Unassembled WGS sequence"/>
</dbReference>
<sequence length="373" mass="41503">MTSQDFWKRFGLCEEDGELCVRALRKRYVGCEVEEFGEQGYCSYTLLITPSNRAEHTSDDDAYRNLEGNGIKGRAGLIVQLRPPPHTLNVSTAYAASKMYASLAPMTQSLELLLPGGLCAYEMDKLAGTSLTRLLPRESTLSTQARSKLQRLVISFADFIAHAWQSSSMTQTQSHDRTTRADSPMDEHLNTLSRCSGKVGSSIVHRLEKLAAGLPDAWLRERADEALCAVQRMTDYPVVLNHGDLIPSNILVNEQTWEITGVVDWAEAEYLPFGTCLYGLEHLLGYVVPASLNGPLTWVYFNDAEQLRGLFWTCLVAVVPDLSAHLQHVRAMRDVGVLLWHGMAWDDGAINRVVNEVDDVEEIAKLRAFLGTA</sequence>
<dbReference type="eggNOG" id="ENOG502S0H8">
    <property type="taxonomic scope" value="Eukaryota"/>
</dbReference>
<accession>E3RY27</accession>
<name>E3RY27_PYRTT</name>
<protein>
    <recommendedName>
        <fullName evidence="1">Aminoglycoside phosphotransferase domain-containing protein</fullName>
    </recommendedName>
</protein>